<protein>
    <recommendedName>
        <fullName evidence="2">DUF7136 domain-containing protein</fullName>
    </recommendedName>
</protein>
<dbReference type="Proteomes" id="UP001583172">
    <property type="component" value="Unassembled WGS sequence"/>
</dbReference>
<sequence length="321" mass="34260">MKLSFLLSAAAAAFVTAQDETTEDSPTLQTQFELDIVFPWINSAYNSSDVLPIVFAVQNITALYSLGPNVTIDWNLRPLVARSLSLKFYEDSVDQGSFSIPDPSTLEDPSAPLFLVAATNVNSWIDKIEFHLDFITIQWQIRASGCQPDPVAHGDEFYSFLAVPPKWYDKVSQLITTVRAPEVAASVFETKFEPGDLLPAGCSTTPVAVVDVMGRDETNPTCAVAKELLGMDSYLDPLVPAKVLALTQSCSVVVDEDKAKSLNSQAAAYLASSPGAAAATNVSTTAAPTPTENAAAAVMMMMARPMQMAMAAAVILGGLVL</sequence>
<dbReference type="EMBL" id="JAZGSY010000574">
    <property type="protein sequence ID" value="KAL1835657.1"/>
    <property type="molecule type" value="Genomic_DNA"/>
</dbReference>
<gene>
    <name evidence="3" type="ORF">VTJ49DRAFT_6262</name>
</gene>
<keyword evidence="1" id="KW-0732">Signal</keyword>
<reference evidence="3 4" key="1">
    <citation type="journal article" date="2024" name="Commun. Biol.">
        <title>Comparative genomic analysis of thermophilic fungi reveals convergent evolutionary adaptations and gene losses.</title>
        <authorList>
            <person name="Steindorff A.S."/>
            <person name="Aguilar-Pontes M.V."/>
            <person name="Robinson A.J."/>
            <person name="Andreopoulos B."/>
            <person name="LaButti K."/>
            <person name="Kuo A."/>
            <person name="Mondo S."/>
            <person name="Riley R."/>
            <person name="Otillar R."/>
            <person name="Haridas S."/>
            <person name="Lipzen A."/>
            <person name="Grimwood J."/>
            <person name="Schmutz J."/>
            <person name="Clum A."/>
            <person name="Reid I.D."/>
            <person name="Moisan M.C."/>
            <person name="Butler G."/>
            <person name="Nguyen T.T.M."/>
            <person name="Dewar K."/>
            <person name="Conant G."/>
            <person name="Drula E."/>
            <person name="Henrissat B."/>
            <person name="Hansel C."/>
            <person name="Singer S."/>
            <person name="Hutchinson M.I."/>
            <person name="de Vries R.P."/>
            <person name="Natvig D.O."/>
            <person name="Powell A.J."/>
            <person name="Tsang A."/>
            <person name="Grigoriev I.V."/>
        </authorList>
    </citation>
    <scope>NUCLEOTIDE SEQUENCE [LARGE SCALE GENOMIC DNA]</scope>
    <source>
        <strain evidence="3 4">CBS 620.91</strain>
    </source>
</reference>
<feature type="chain" id="PRO_5047444149" description="DUF7136 domain-containing protein" evidence="1">
    <location>
        <begin position="18"/>
        <end position="321"/>
    </location>
</feature>
<name>A0ABR3V1Q6_HUMIN</name>
<feature type="domain" description="DUF7136" evidence="2">
    <location>
        <begin position="30"/>
        <end position="151"/>
    </location>
</feature>
<evidence type="ECO:0000313" key="4">
    <source>
        <dbReference type="Proteomes" id="UP001583172"/>
    </source>
</evidence>
<evidence type="ECO:0000313" key="3">
    <source>
        <dbReference type="EMBL" id="KAL1835657.1"/>
    </source>
</evidence>
<dbReference type="InterPro" id="IPR055560">
    <property type="entry name" value="DUF7136"/>
</dbReference>
<proteinExistence type="predicted"/>
<comment type="caution">
    <text evidence="3">The sequence shown here is derived from an EMBL/GenBank/DDBJ whole genome shotgun (WGS) entry which is preliminary data.</text>
</comment>
<evidence type="ECO:0000256" key="1">
    <source>
        <dbReference type="SAM" id="SignalP"/>
    </source>
</evidence>
<organism evidence="3 4">
    <name type="scientific">Humicola insolens</name>
    <name type="common">Soft-rot fungus</name>
    <dbReference type="NCBI Taxonomy" id="85995"/>
    <lineage>
        <taxon>Eukaryota</taxon>
        <taxon>Fungi</taxon>
        <taxon>Dikarya</taxon>
        <taxon>Ascomycota</taxon>
        <taxon>Pezizomycotina</taxon>
        <taxon>Sordariomycetes</taxon>
        <taxon>Sordariomycetidae</taxon>
        <taxon>Sordariales</taxon>
        <taxon>Chaetomiaceae</taxon>
        <taxon>Mycothermus</taxon>
    </lineage>
</organism>
<dbReference type="Pfam" id="PF23584">
    <property type="entry name" value="DUF7136"/>
    <property type="match status" value="1"/>
</dbReference>
<feature type="signal peptide" evidence="1">
    <location>
        <begin position="1"/>
        <end position="17"/>
    </location>
</feature>
<evidence type="ECO:0000259" key="2">
    <source>
        <dbReference type="Pfam" id="PF23584"/>
    </source>
</evidence>
<keyword evidence="4" id="KW-1185">Reference proteome</keyword>
<accession>A0ABR3V1Q6</accession>